<dbReference type="GO" id="GO:0042795">
    <property type="term" value="P:snRNA transcription by RNA polymerase II"/>
    <property type="evidence" value="ECO:0007669"/>
    <property type="project" value="TreeGrafter"/>
</dbReference>
<dbReference type="OrthoDB" id="6284217at2759"/>
<evidence type="ECO:0000259" key="2">
    <source>
        <dbReference type="Pfam" id="PF10390"/>
    </source>
</evidence>
<name>A0A212D1X3_CEREH</name>
<dbReference type="GO" id="GO:0032968">
    <property type="term" value="P:positive regulation of transcription elongation by RNA polymerase II"/>
    <property type="evidence" value="ECO:0007669"/>
    <property type="project" value="TreeGrafter"/>
</dbReference>
<dbReference type="EMBL" id="MKHE01000009">
    <property type="protein sequence ID" value="OWK12258.1"/>
    <property type="molecule type" value="Genomic_DNA"/>
</dbReference>
<evidence type="ECO:0000313" key="4">
    <source>
        <dbReference type="Proteomes" id="UP000242450"/>
    </source>
</evidence>
<dbReference type="InterPro" id="IPR019464">
    <property type="entry name" value="ELL_N"/>
</dbReference>
<evidence type="ECO:0000313" key="3">
    <source>
        <dbReference type="EMBL" id="OWK12258.1"/>
    </source>
</evidence>
<keyword evidence="4" id="KW-1185">Reference proteome</keyword>
<dbReference type="GO" id="GO:0006368">
    <property type="term" value="P:transcription elongation by RNA polymerase II"/>
    <property type="evidence" value="ECO:0007669"/>
    <property type="project" value="InterPro"/>
</dbReference>
<dbReference type="Pfam" id="PF10390">
    <property type="entry name" value="ELL"/>
    <property type="match status" value="1"/>
</dbReference>
<feature type="region of interest" description="Disordered" evidence="1">
    <location>
        <begin position="57"/>
        <end position="81"/>
    </location>
</feature>
<proteinExistence type="predicted"/>
<dbReference type="AlphaFoldDB" id="A0A212D1X3"/>
<comment type="caution">
    <text evidence="3">The sequence shown here is derived from an EMBL/GenBank/DDBJ whole genome shotgun (WGS) entry which is preliminary data.</text>
</comment>
<dbReference type="GO" id="GO:0000987">
    <property type="term" value="F:cis-regulatory region sequence-specific DNA binding"/>
    <property type="evidence" value="ECO:0007669"/>
    <property type="project" value="TreeGrafter"/>
</dbReference>
<sequence length="126" mass="13388">MAALKEDRSYGLSCGRVSDGSKVSVFHVKLTDSALRAFESYRASQVVPKHVAFGESHEGSLEGSDLPPFENAAPQVAGDGGVLSPPSTAWLRVALAKENSKARRCVTGMTKCVICRAPLSPGEWLV</sequence>
<dbReference type="PANTHER" id="PTHR23288:SF9">
    <property type="entry name" value="RNA POLYMERASE II ELONGATION FACTOR ELL"/>
    <property type="match status" value="1"/>
</dbReference>
<reference evidence="3 4" key="1">
    <citation type="journal article" date="2018" name="Mol. Genet. Genomics">
        <title>The red deer Cervus elaphus genome CerEla1.0: sequencing, annotating, genes, and chromosomes.</title>
        <authorList>
            <person name="Bana N.A."/>
            <person name="Nyiri A."/>
            <person name="Nagy J."/>
            <person name="Frank K."/>
            <person name="Nagy T."/>
            <person name="Steger V."/>
            <person name="Schiller M."/>
            <person name="Lakatos P."/>
            <person name="Sugar L."/>
            <person name="Horn P."/>
            <person name="Barta E."/>
            <person name="Orosz L."/>
        </authorList>
    </citation>
    <scope>NUCLEOTIDE SEQUENCE [LARGE SCALE GENOMIC DNA]</scope>
    <source>
        <strain evidence="3">Hungarian</strain>
    </source>
</reference>
<gene>
    <name evidence="3" type="ORF">Celaphus_00002956</name>
</gene>
<organism evidence="3 4">
    <name type="scientific">Cervus elaphus hippelaphus</name>
    <name type="common">European red deer</name>
    <dbReference type="NCBI Taxonomy" id="46360"/>
    <lineage>
        <taxon>Eukaryota</taxon>
        <taxon>Metazoa</taxon>
        <taxon>Chordata</taxon>
        <taxon>Craniata</taxon>
        <taxon>Vertebrata</taxon>
        <taxon>Euteleostomi</taxon>
        <taxon>Mammalia</taxon>
        <taxon>Eutheria</taxon>
        <taxon>Laurasiatheria</taxon>
        <taxon>Artiodactyla</taxon>
        <taxon>Ruminantia</taxon>
        <taxon>Pecora</taxon>
        <taxon>Cervidae</taxon>
        <taxon>Cervinae</taxon>
        <taxon>Cervus</taxon>
    </lineage>
</organism>
<evidence type="ECO:0000256" key="1">
    <source>
        <dbReference type="SAM" id="MobiDB-lite"/>
    </source>
</evidence>
<dbReference type="GO" id="GO:0008023">
    <property type="term" value="C:transcription elongation factor complex"/>
    <property type="evidence" value="ECO:0007669"/>
    <property type="project" value="InterPro"/>
</dbReference>
<dbReference type="PANTHER" id="PTHR23288">
    <property type="entry name" value="OCCLUDIN AND RNA POLYMERASE II ELONGATION FACTOR ELL"/>
    <property type="match status" value="1"/>
</dbReference>
<protein>
    <submittedName>
        <fullName evidence="3">ELL</fullName>
    </submittedName>
</protein>
<dbReference type="Proteomes" id="UP000242450">
    <property type="component" value="Chromosome 9"/>
</dbReference>
<dbReference type="InterPro" id="IPR031176">
    <property type="entry name" value="ELL/occludin"/>
</dbReference>
<feature type="domain" description="RNA polymerase II elongation factor ELL N-terminal" evidence="2">
    <location>
        <begin position="6"/>
        <end position="47"/>
    </location>
</feature>
<accession>A0A212D1X3</accession>